<evidence type="ECO:0000256" key="1">
    <source>
        <dbReference type="SAM" id="Phobius"/>
    </source>
</evidence>
<dbReference type="SUPFAM" id="SSF53822">
    <property type="entry name" value="Periplasmic binding protein-like I"/>
    <property type="match status" value="1"/>
</dbReference>
<name>A0A812L363_9DINO</name>
<evidence type="ECO:0000313" key="2">
    <source>
        <dbReference type="EMBL" id="CAE7240635.1"/>
    </source>
</evidence>
<dbReference type="Proteomes" id="UP000604046">
    <property type="component" value="Unassembled WGS sequence"/>
</dbReference>
<dbReference type="AlphaFoldDB" id="A0A812L363"/>
<feature type="transmembrane region" description="Helical" evidence="1">
    <location>
        <begin position="619"/>
        <end position="639"/>
    </location>
</feature>
<organism evidence="2 3">
    <name type="scientific">Symbiodinium natans</name>
    <dbReference type="NCBI Taxonomy" id="878477"/>
    <lineage>
        <taxon>Eukaryota</taxon>
        <taxon>Sar</taxon>
        <taxon>Alveolata</taxon>
        <taxon>Dinophyceae</taxon>
        <taxon>Suessiales</taxon>
        <taxon>Symbiodiniaceae</taxon>
        <taxon>Symbiodinium</taxon>
    </lineage>
</organism>
<accession>A0A812L363</accession>
<dbReference type="PANTHER" id="PTHR11319:SF35">
    <property type="entry name" value="OUTER MEMBRANE PROTEIN PMPC-RELATED"/>
    <property type="match status" value="1"/>
</dbReference>
<comment type="caution">
    <text evidence="2">The sequence shown here is derived from an EMBL/GenBank/DDBJ whole genome shotgun (WGS) entry which is preliminary data.</text>
</comment>
<keyword evidence="1" id="KW-1133">Transmembrane helix</keyword>
<keyword evidence="1" id="KW-0812">Transmembrane</keyword>
<dbReference type="PANTHER" id="PTHR11319">
    <property type="entry name" value="G PROTEIN-COUPLED RECEPTOR-RELATED"/>
    <property type="match status" value="1"/>
</dbReference>
<keyword evidence="1" id="KW-0472">Membrane</keyword>
<sequence>MIENDCDGRALGPYIDAVNSLNGGRGILVHPAGLEIAQSTPYPKHYYRLNYTRLTFDEDNWTQGEALSFQHFPSWSFIPGIGNGCNDFHVVEQAKVANATERIWMTPRGPWSQMSRSTGGPLPWAFSSHLDSWDYSRMAVQQYALKGAKTAAVIYWCCTNTFFSGVGQGALQHLAANGFEVIKAFEVQDNMTVLEDAIDWVIATRVDVVLTSLTTGVFQLFLDGMEAHRHQYVPAGIFAVNLPWLRDGIRCFGLGETCSHILTGAQPFVFPQITHVVRDGVIGLNGLEYGALLGTEPSYDPEVGLSAFLQAVQTVFQFREVKDPTNLLHSALDPDVYLAVRDLMLSGESFGNTFAGPAAFNQWGQINGMPPPTSTIKDSETLSVLFPPEYADAPFNYPLPAARPCPTDWYKVWKSTNESCLLCEAGARPCPANSQRSDPAFACSCRRGFYERLASECLECPSGVICEEGGSELASLNLSQGYWRLARDVTDVYACSTEDACLGGTAVGDEGCAEGHEGPRCESCSDMFFREPDTGRCRACSSAPVFLGPVQLLALMLVVLLCIFICLRRKIRNVLAHATLNGKTKLKEVKTKIKIAVSLFQVMNMVPGVLPFIEWPSIFLSFLNVLGIFNLSIFQVLHADCIHPNTFYDRLLVHTLLPMIVWAVLGLSCGIHTLQQKAEDRGETVSGYIGAALLVAYLSLPVTSNTIFDTFKCEAFDAGAGNRRNFLASDLRLDCDTDTHLNFQIYAGVMALVYPIGIPIWMAASLYRHRGGIAPPVNFYEMSRAQAEWEELSAGMSMRAKLKKTLTKTKGSLLGNQLETNAPAAENSDPVLRLVSLETGRQYRGFLSKDSKDWAGMKKREDDSSIQHLIFIYDDYKPSCLYFEVFESMRKVFLSAVLAFCIPGSWMQIVIGILACQLTLKILQLGSSR</sequence>
<evidence type="ECO:0000313" key="3">
    <source>
        <dbReference type="Proteomes" id="UP000604046"/>
    </source>
</evidence>
<feature type="transmembrane region" description="Helical" evidence="1">
    <location>
        <begin position="651"/>
        <end position="674"/>
    </location>
</feature>
<dbReference type="OrthoDB" id="413268at2759"/>
<dbReference type="InterPro" id="IPR028082">
    <property type="entry name" value="Peripla_BP_I"/>
</dbReference>
<reference evidence="2" key="1">
    <citation type="submission" date="2021-02" db="EMBL/GenBank/DDBJ databases">
        <authorList>
            <person name="Dougan E. K."/>
            <person name="Rhodes N."/>
            <person name="Thang M."/>
            <person name="Chan C."/>
        </authorList>
    </citation>
    <scope>NUCLEOTIDE SEQUENCE</scope>
</reference>
<feature type="transmembrane region" description="Helical" evidence="1">
    <location>
        <begin position="546"/>
        <end position="567"/>
    </location>
</feature>
<gene>
    <name evidence="2" type="ORF">SNAT2548_LOCUS10809</name>
</gene>
<protein>
    <submittedName>
        <fullName evidence="2">Uncharacterized protein</fullName>
    </submittedName>
</protein>
<proteinExistence type="predicted"/>
<feature type="transmembrane region" description="Helical" evidence="1">
    <location>
        <begin position="743"/>
        <end position="764"/>
    </location>
</feature>
<feature type="transmembrane region" description="Helical" evidence="1">
    <location>
        <begin position="892"/>
        <end position="920"/>
    </location>
</feature>
<keyword evidence="3" id="KW-1185">Reference proteome</keyword>
<dbReference type="EMBL" id="CAJNDS010000913">
    <property type="protein sequence ID" value="CAE7240635.1"/>
    <property type="molecule type" value="Genomic_DNA"/>
</dbReference>